<evidence type="ECO:0000256" key="5">
    <source>
        <dbReference type="SAM" id="MobiDB-lite"/>
    </source>
</evidence>
<feature type="region of interest" description="Disordered" evidence="5">
    <location>
        <begin position="1"/>
        <end position="32"/>
    </location>
</feature>
<proteinExistence type="inferred from homology"/>
<dbReference type="SUPFAM" id="SSF52141">
    <property type="entry name" value="Uracil-DNA glycosylase-like"/>
    <property type="match status" value="1"/>
</dbReference>
<dbReference type="Proteomes" id="UP001283341">
    <property type="component" value="Unassembled WGS sequence"/>
</dbReference>
<keyword evidence="8" id="KW-1185">Reference proteome</keyword>
<accession>A0AAE0HTB1</accession>
<dbReference type="EMBL" id="JAUEDM010000009">
    <property type="protein sequence ID" value="KAK3312222.1"/>
    <property type="molecule type" value="Genomic_DNA"/>
</dbReference>
<dbReference type="GO" id="GO:0004844">
    <property type="term" value="F:uracil DNA N-glycosylase activity"/>
    <property type="evidence" value="ECO:0007669"/>
    <property type="project" value="InterPro"/>
</dbReference>
<comment type="similarity">
    <text evidence="1">Belongs to the uracil-DNA glycosylase (UDG) superfamily. UNG family.</text>
</comment>
<evidence type="ECO:0000259" key="6">
    <source>
        <dbReference type="Pfam" id="PF03167"/>
    </source>
</evidence>
<evidence type="ECO:0000256" key="4">
    <source>
        <dbReference type="ARBA" id="ARBA00023204"/>
    </source>
</evidence>
<dbReference type="PANTHER" id="PTHR11264">
    <property type="entry name" value="URACIL-DNA GLYCOSYLASE"/>
    <property type="match status" value="1"/>
</dbReference>
<dbReference type="GO" id="GO:0005634">
    <property type="term" value="C:nucleus"/>
    <property type="evidence" value="ECO:0007669"/>
    <property type="project" value="TreeGrafter"/>
</dbReference>
<evidence type="ECO:0000313" key="8">
    <source>
        <dbReference type="Proteomes" id="UP001283341"/>
    </source>
</evidence>
<name>A0AAE0HTB1_9PEZI</name>
<keyword evidence="3" id="KW-0378">Hydrolase</keyword>
<reference evidence="7" key="1">
    <citation type="journal article" date="2023" name="Mol. Phylogenet. Evol.">
        <title>Genome-scale phylogeny and comparative genomics of the fungal order Sordariales.</title>
        <authorList>
            <person name="Hensen N."/>
            <person name="Bonometti L."/>
            <person name="Westerberg I."/>
            <person name="Brannstrom I.O."/>
            <person name="Guillou S."/>
            <person name="Cros-Aarteil S."/>
            <person name="Calhoun S."/>
            <person name="Haridas S."/>
            <person name="Kuo A."/>
            <person name="Mondo S."/>
            <person name="Pangilinan J."/>
            <person name="Riley R."/>
            <person name="LaButti K."/>
            <person name="Andreopoulos B."/>
            <person name="Lipzen A."/>
            <person name="Chen C."/>
            <person name="Yan M."/>
            <person name="Daum C."/>
            <person name="Ng V."/>
            <person name="Clum A."/>
            <person name="Steindorff A."/>
            <person name="Ohm R.A."/>
            <person name="Martin F."/>
            <person name="Silar P."/>
            <person name="Natvig D.O."/>
            <person name="Lalanne C."/>
            <person name="Gautier V."/>
            <person name="Ament-Velasquez S.L."/>
            <person name="Kruys A."/>
            <person name="Hutchinson M.I."/>
            <person name="Powell A.J."/>
            <person name="Barry K."/>
            <person name="Miller A.N."/>
            <person name="Grigoriev I.V."/>
            <person name="Debuchy R."/>
            <person name="Gladieux P."/>
            <person name="Hiltunen Thoren M."/>
            <person name="Johannesson H."/>
        </authorList>
    </citation>
    <scope>NUCLEOTIDE SEQUENCE</scope>
    <source>
        <strain evidence="7">CBS 118394</strain>
    </source>
</reference>
<dbReference type="InterPro" id="IPR002043">
    <property type="entry name" value="UDG_fam1"/>
</dbReference>
<keyword evidence="2" id="KW-0227">DNA damage</keyword>
<dbReference type="AlphaFoldDB" id="A0AAE0HTB1"/>
<gene>
    <name evidence="7" type="ORF">B0H66DRAFT_632816</name>
</gene>
<dbReference type="Pfam" id="PF03167">
    <property type="entry name" value="UDG"/>
    <property type="match status" value="1"/>
</dbReference>
<dbReference type="InterPro" id="IPR005122">
    <property type="entry name" value="Uracil-DNA_glycosylase-like"/>
</dbReference>
<evidence type="ECO:0000256" key="1">
    <source>
        <dbReference type="ARBA" id="ARBA00008184"/>
    </source>
</evidence>
<feature type="domain" description="Uracil-DNA glycosylase-like" evidence="6">
    <location>
        <begin position="18"/>
        <end position="106"/>
    </location>
</feature>
<dbReference type="GO" id="GO:0005739">
    <property type="term" value="C:mitochondrion"/>
    <property type="evidence" value="ECO:0007669"/>
    <property type="project" value="TreeGrafter"/>
</dbReference>
<dbReference type="InterPro" id="IPR036895">
    <property type="entry name" value="Uracil-DNA_glycosylase-like_sf"/>
</dbReference>
<dbReference type="Gene3D" id="3.40.470.10">
    <property type="entry name" value="Uracil-DNA glycosylase-like domain"/>
    <property type="match status" value="1"/>
</dbReference>
<evidence type="ECO:0000256" key="2">
    <source>
        <dbReference type="ARBA" id="ARBA00022763"/>
    </source>
</evidence>
<organism evidence="7 8">
    <name type="scientific">Apodospora peruviana</name>
    <dbReference type="NCBI Taxonomy" id="516989"/>
    <lineage>
        <taxon>Eukaryota</taxon>
        <taxon>Fungi</taxon>
        <taxon>Dikarya</taxon>
        <taxon>Ascomycota</taxon>
        <taxon>Pezizomycotina</taxon>
        <taxon>Sordariomycetes</taxon>
        <taxon>Sordariomycetidae</taxon>
        <taxon>Sordariales</taxon>
        <taxon>Lasiosphaeriaceae</taxon>
        <taxon>Apodospora</taxon>
    </lineage>
</organism>
<dbReference type="GO" id="GO:0097510">
    <property type="term" value="P:base-excision repair, AP site formation via deaminated base removal"/>
    <property type="evidence" value="ECO:0007669"/>
    <property type="project" value="TreeGrafter"/>
</dbReference>
<evidence type="ECO:0000313" key="7">
    <source>
        <dbReference type="EMBL" id="KAK3312222.1"/>
    </source>
</evidence>
<comment type="caution">
    <text evidence="7">The sequence shown here is derived from an EMBL/GenBank/DDBJ whole genome shotgun (WGS) entry which is preliminary data.</text>
</comment>
<reference evidence="7" key="2">
    <citation type="submission" date="2023-06" db="EMBL/GenBank/DDBJ databases">
        <authorList>
            <consortium name="Lawrence Berkeley National Laboratory"/>
            <person name="Haridas S."/>
            <person name="Hensen N."/>
            <person name="Bonometti L."/>
            <person name="Westerberg I."/>
            <person name="Brannstrom I.O."/>
            <person name="Guillou S."/>
            <person name="Cros-Aarteil S."/>
            <person name="Calhoun S."/>
            <person name="Kuo A."/>
            <person name="Mondo S."/>
            <person name="Pangilinan J."/>
            <person name="Riley R."/>
            <person name="Labutti K."/>
            <person name="Andreopoulos B."/>
            <person name="Lipzen A."/>
            <person name="Chen C."/>
            <person name="Yanf M."/>
            <person name="Daum C."/>
            <person name="Ng V."/>
            <person name="Clum A."/>
            <person name="Steindorff A."/>
            <person name="Ohm R."/>
            <person name="Martin F."/>
            <person name="Silar P."/>
            <person name="Natvig D."/>
            <person name="Lalanne C."/>
            <person name="Gautier V."/>
            <person name="Ament-Velasquez S.L."/>
            <person name="Kruys A."/>
            <person name="Hutchinson M.I."/>
            <person name="Powell A.J."/>
            <person name="Barry K."/>
            <person name="Miller A.N."/>
            <person name="Grigoriev I.V."/>
            <person name="Debuchy R."/>
            <person name="Gladieux P."/>
            <person name="Thoren M.H."/>
            <person name="Johannesson H."/>
        </authorList>
    </citation>
    <scope>NUCLEOTIDE SEQUENCE</scope>
    <source>
        <strain evidence="7">CBS 118394</strain>
    </source>
</reference>
<evidence type="ECO:0000256" key="3">
    <source>
        <dbReference type="ARBA" id="ARBA00022801"/>
    </source>
</evidence>
<protein>
    <submittedName>
        <fullName evidence="7">Uracil-DNA glycosylase-like protein</fullName>
    </submittedName>
</protein>
<sequence length="113" mass="12417">MKPSRQRSSSERPARTSTSSLRCRPACSPAGPTAAWEKFTQKVIGLVAAKRTRGVVFMAWGTPAAKRVLKVDAKRHLVLKSVHPSPLSASKGFFTCGHFKQANEWLANDPNDR</sequence>
<dbReference type="PANTHER" id="PTHR11264:SF0">
    <property type="entry name" value="URACIL-DNA GLYCOSYLASE"/>
    <property type="match status" value="1"/>
</dbReference>
<keyword evidence="4" id="KW-0234">DNA repair</keyword>